<organism evidence="11 12">
    <name type="scientific">Cyanidium caldarium</name>
    <name type="common">Red alga</name>
    <dbReference type="NCBI Taxonomy" id="2771"/>
    <lineage>
        <taxon>Eukaryota</taxon>
        <taxon>Rhodophyta</taxon>
        <taxon>Bangiophyceae</taxon>
        <taxon>Cyanidiales</taxon>
        <taxon>Cyanidiaceae</taxon>
        <taxon>Cyanidium</taxon>
    </lineage>
</organism>
<evidence type="ECO:0000313" key="11">
    <source>
        <dbReference type="EMBL" id="KAK4536414.1"/>
    </source>
</evidence>
<keyword evidence="12" id="KW-1185">Reference proteome</keyword>
<feature type="compositionally biased region" description="Acidic residues" evidence="8">
    <location>
        <begin position="138"/>
        <end position="151"/>
    </location>
</feature>
<dbReference type="InterPro" id="IPR045098">
    <property type="entry name" value="Fyv10_fam"/>
</dbReference>
<keyword evidence="7" id="KW-0175">Coiled coil</keyword>
<keyword evidence="3" id="KW-0479">Metal-binding</keyword>
<name>A0AAV9IVV1_CYACA</name>
<evidence type="ECO:0000313" key="12">
    <source>
        <dbReference type="Proteomes" id="UP001301350"/>
    </source>
</evidence>
<dbReference type="PANTHER" id="PTHR12170:SF2">
    <property type="entry name" value="E3 UBIQUITIN-PROTEIN TRANSFERASE MAEA"/>
    <property type="match status" value="1"/>
</dbReference>
<evidence type="ECO:0000256" key="1">
    <source>
        <dbReference type="ARBA" id="ARBA00004496"/>
    </source>
</evidence>
<reference evidence="11 12" key="1">
    <citation type="submission" date="2022-07" db="EMBL/GenBank/DDBJ databases">
        <title>Genome-wide signatures of adaptation to extreme environments.</title>
        <authorList>
            <person name="Cho C.H."/>
            <person name="Yoon H.S."/>
        </authorList>
    </citation>
    <scope>NUCLEOTIDE SEQUENCE [LARGE SCALE GENOMIC DNA]</scope>
    <source>
        <strain evidence="11 12">DBV 063 E5</strain>
    </source>
</reference>
<dbReference type="PANTHER" id="PTHR12170">
    <property type="entry name" value="MACROPHAGE ERYTHROBLAST ATTACHER-RELATED"/>
    <property type="match status" value="1"/>
</dbReference>
<evidence type="ECO:0000256" key="3">
    <source>
        <dbReference type="ARBA" id="ARBA00022723"/>
    </source>
</evidence>
<dbReference type="GO" id="GO:0034657">
    <property type="term" value="C:GID complex"/>
    <property type="evidence" value="ECO:0007669"/>
    <property type="project" value="TreeGrafter"/>
</dbReference>
<dbReference type="GO" id="GO:0008270">
    <property type="term" value="F:zinc ion binding"/>
    <property type="evidence" value="ECO:0007669"/>
    <property type="project" value="UniProtKB-KW"/>
</dbReference>
<dbReference type="SMART" id="SM00757">
    <property type="entry name" value="CRA"/>
    <property type="match status" value="1"/>
</dbReference>
<feature type="domain" description="RING-Gid-type" evidence="10">
    <location>
        <begin position="430"/>
        <end position="501"/>
    </location>
</feature>
<gene>
    <name evidence="11" type="ORF">CDCA_CDCA08G2439</name>
</gene>
<comment type="caution">
    <text evidence="11">The sequence shown here is derived from an EMBL/GenBank/DDBJ whole genome shotgun (WGS) entry which is preliminary data.</text>
</comment>
<feature type="domain" description="CTLH" evidence="9">
    <location>
        <begin position="228"/>
        <end position="284"/>
    </location>
</feature>
<evidence type="ECO:0000256" key="4">
    <source>
        <dbReference type="ARBA" id="ARBA00022771"/>
    </source>
</evidence>
<dbReference type="InterPro" id="IPR006595">
    <property type="entry name" value="CTLH_C"/>
</dbReference>
<dbReference type="InterPro" id="IPR024964">
    <property type="entry name" value="CTLH/CRA"/>
</dbReference>
<evidence type="ECO:0000256" key="5">
    <source>
        <dbReference type="ARBA" id="ARBA00022833"/>
    </source>
</evidence>
<dbReference type="GO" id="GO:0061630">
    <property type="term" value="F:ubiquitin protein ligase activity"/>
    <property type="evidence" value="ECO:0007669"/>
    <property type="project" value="InterPro"/>
</dbReference>
<dbReference type="SMART" id="SM00668">
    <property type="entry name" value="CTLH"/>
    <property type="match status" value="1"/>
</dbReference>
<dbReference type="EMBL" id="JANCYW010000008">
    <property type="protein sequence ID" value="KAK4536414.1"/>
    <property type="molecule type" value="Genomic_DNA"/>
</dbReference>
<dbReference type="Proteomes" id="UP001301350">
    <property type="component" value="Unassembled WGS sequence"/>
</dbReference>
<dbReference type="GO" id="GO:0005634">
    <property type="term" value="C:nucleus"/>
    <property type="evidence" value="ECO:0007669"/>
    <property type="project" value="TreeGrafter"/>
</dbReference>
<accession>A0AAV9IVV1</accession>
<comment type="subcellular location">
    <subcellularLocation>
        <location evidence="1">Cytoplasm</location>
    </subcellularLocation>
</comment>
<feature type="coiled-coil region" evidence="7">
    <location>
        <begin position="50"/>
        <end position="84"/>
    </location>
</feature>
<keyword evidence="5" id="KW-0862">Zinc</keyword>
<sequence>MELEHCFLRIPAETLYRNLRQHKKLMDRELDGVRALLDELSGWPSSPTRHDELLREVRQRQQSLQQLRLRMDELERDGVEQLRNLRCRATLLSRSGGSGDGDELTDWGAAGGSEDRPSSRRRTMAGDGGDSTPIDGYGSDDEAAGTEDTSTEVETAAHSPPPTATEATARLPPALCEPCELPSTASGSPALRLERFVVDFLLRQGHWDTAKTAIDHWNLHRLTEPHLFEAIQPVVSALRAHRCTEALQYCLENRRRLVKIDSTLEFHLRMQEFIELCREGNTNASLIYAKKHFVSLVARVPAADAPTREHEVYRAVVRCLPLMAFPPDTPCDRYRVLYNVQMWARLEEEFLQTHFALNMLPSEPQLDLLLQPGLCALKTRYCGQAEGGEGEAERVQPNVSADATAAAEVSTATEATEALVQHVASPRHACPTCNSPYRELAAHLPFSHHVRTTAVCRLTGKAMDEHNPPVVLPNGNIYSLEAVNALECTTASGVEVRDPVSGEKFRRELCRRAFIM</sequence>
<proteinExistence type="predicted"/>
<dbReference type="Pfam" id="PF10607">
    <property type="entry name" value="CTLH"/>
    <property type="match status" value="1"/>
</dbReference>
<dbReference type="InterPro" id="IPR013144">
    <property type="entry name" value="CRA_dom"/>
</dbReference>
<dbReference type="PROSITE" id="PS50897">
    <property type="entry name" value="CTLH"/>
    <property type="match status" value="1"/>
</dbReference>
<protein>
    <recommendedName>
        <fullName evidence="13">CTLH domain-containing protein</fullName>
    </recommendedName>
</protein>
<evidence type="ECO:0000259" key="9">
    <source>
        <dbReference type="PROSITE" id="PS50897"/>
    </source>
</evidence>
<dbReference type="InterPro" id="IPR044063">
    <property type="entry name" value="ZF_RING_GID"/>
</dbReference>
<dbReference type="AlphaFoldDB" id="A0AAV9IVV1"/>
<dbReference type="GO" id="GO:0005737">
    <property type="term" value="C:cytoplasm"/>
    <property type="evidence" value="ECO:0007669"/>
    <property type="project" value="UniProtKB-SubCell"/>
</dbReference>
<evidence type="ECO:0000256" key="7">
    <source>
        <dbReference type="SAM" id="Coils"/>
    </source>
</evidence>
<evidence type="ECO:0000256" key="6">
    <source>
        <dbReference type="PROSITE-ProRule" id="PRU01215"/>
    </source>
</evidence>
<evidence type="ECO:0000256" key="8">
    <source>
        <dbReference type="SAM" id="MobiDB-lite"/>
    </source>
</evidence>
<keyword evidence="2" id="KW-0963">Cytoplasm</keyword>
<evidence type="ECO:0000259" key="10">
    <source>
        <dbReference type="PROSITE" id="PS51867"/>
    </source>
</evidence>
<feature type="region of interest" description="Disordered" evidence="8">
    <location>
        <begin position="92"/>
        <end position="168"/>
    </location>
</feature>
<evidence type="ECO:0008006" key="13">
    <source>
        <dbReference type="Google" id="ProtNLM"/>
    </source>
</evidence>
<dbReference type="GO" id="GO:0043161">
    <property type="term" value="P:proteasome-mediated ubiquitin-dependent protein catabolic process"/>
    <property type="evidence" value="ECO:0007669"/>
    <property type="project" value="InterPro"/>
</dbReference>
<keyword evidence="4 6" id="KW-0863">Zinc-finger</keyword>
<evidence type="ECO:0000256" key="2">
    <source>
        <dbReference type="ARBA" id="ARBA00022490"/>
    </source>
</evidence>
<dbReference type="PROSITE" id="PS51867">
    <property type="entry name" value="ZF_RING_GID"/>
    <property type="match status" value="1"/>
</dbReference>
<feature type="zinc finger region" description="RING-Gid-type" evidence="6">
    <location>
        <begin position="430"/>
        <end position="501"/>
    </location>
</feature>